<evidence type="ECO:0000313" key="1">
    <source>
        <dbReference type="EMBL" id="EKC47640.1"/>
    </source>
</evidence>
<feature type="non-terminal residue" evidence="1">
    <location>
        <position position="143"/>
    </location>
</feature>
<accession>K1S1Q6</accession>
<comment type="caution">
    <text evidence="1">The sequence shown here is derived from an EMBL/GenBank/DDBJ whole genome shotgun (WGS) entry which is preliminary data.</text>
</comment>
<dbReference type="InterPro" id="IPR010146">
    <property type="entry name" value="CRISPR-assoc_prot_Csn2-typ"/>
</dbReference>
<name>K1S1Q6_9ZZZZ</name>
<dbReference type="InterPro" id="IPR038600">
    <property type="entry name" value="Csn2_sf"/>
</dbReference>
<protein>
    <submittedName>
        <fullName evidence="1">CRISPR-associated Csn2 family protein</fullName>
    </submittedName>
</protein>
<organism evidence="1">
    <name type="scientific">human gut metagenome</name>
    <dbReference type="NCBI Taxonomy" id="408170"/>
    <lineage>
        <taxon>unclassified sequences</taxon>
        <taxon>metagenomes</taxon>
        <taxon>organismal metagenomes</taxon>
    </lineage>
</organism>
<reference evidence="1" key="1">
    <citation type="journal article" date="2013" name="Environ. Microbiol.">
        <title>Microbiota from the distal guts of lean and obese adolescents exhibit partial functional redundancy besides clear differences in community structure.</title>
        <authorList>
            <person name="Ferrer M."/>
            <person name="Ruiz A."/>
            <person name="Lanza F."/>
            <person name="Haange S.B."/>
            <person name="Oberbach A."/>
            <person name="Till H."/>
            <person name="Bargiela R."/>
            <person name="Campoy C."/>
            <person name="Segura M.T."/>
            <person name="Richter M."/>
            <person name="von Bergen M."/>
            <person name="Seifert J."/>
            <person name="Suarez A."/>
        </authorList>
    </citation>
    <scope>NUCLEOTIDE SEQUENCE</scope>
</reference>
<proteinExistence type="predicted"/>
<dbReference type="EMBL" id="AJWY01013252">
    <property type="protein sequence ID" value="EKC47640.1"/>
    <property type="molecule type" value="Genomic_DNA"/>
</dbReference>
<dbReference type="NCBIfam" id="TIGR01866">
    <property type="entry name" value="cas_Csn2"/>
    <property type="match status" value="1"/>
</dbReference>
<gene>
    <name evidence="1" type="ORF">LEA_19276</name>
</gene>
<dbReference type="Pfam" id="PF09711">
    <property type="entry name" value="Cas_Csn2"/>
    <property type="match status" value="1"/>
</dbReference>
<sequence length="143" mass="16421">MRAKFSYIDDCIKIGEGIFPVLVIENKKLYRGVLSSFLNSCEEDYFVFSEDFKPFEFSKDGCFISEPIFVDMNSRKLLGKLDGYMQQTANDEFAEDTTEVKAAIARLADKLKAFCDFDCEYSDETDTSAIIKLMGFRFSAEFF</sequence>
<dbReference type="Gene3D" id="3.40.50.11940">
    <property type="match status" value="1"/>
</dbReference>
<dbReference type="AlphaFoldDB" id="K1S1Q6"/>